<evidence type="ECO:0000313" key="2">
    <source>
        <dbReference type="Proteomes" id="UP000006377"/>
    </source>
</evidence>
<dbReference type="AlphaFoldDB" id="A7HWD1"/>
<organism evidence="1 2">
    <name type="scientific">Parvibaculum lavamentivorans (strain DS-1 / DSM 13023 / NCIMB 13966)</name>
    <dbReference type="NCBI Taxonomy" id="402881"/>
    <lineage>
        <taxon>Bacteria</taxon>
        <taxon>Pseudomonadati</taxon>
        <taxon>Pseudomonadota</taxon>
        <taxon>Alphaproteobacteria</taxon>
        <taxon>Hyphomicrobiales</taxon>
        <taxon>Parvibaculaceae</taxon>
        <taxon>Parvibaculum</taxon>
    </lineage>
</organism>
<keyword evidence="2" id="KW-1185">Reference proteome</keyword>
<name>A7HWD1_PARL1</name>
<dbReference type="RefSeq" id="WP_012111526.1">
    <property type="nucleotide sequence ID" value="NC_009719.1"/>
</dbReference>
<accession>A7HWD1</accession>
<protein>
    <submittedName>
        <fullName evidence="1">Uncharacterized protein</fullName>
    </submittedName>
</protein>
<dbReference type="KEGG" id="pla:Plav_2606"/>
<dbReference type="EMBL" id="CP000774">
    <property type="protein sequence ID" value="ABS64214.1"/>
    <property type="molecule type" value="Genomic_DNA"/>
</dbReference>
<dbReference type="HOGENOM" id="CLU_1218816_0_0_5"/>
<reference evidence="1 2" key="1">
    <citation type="journal article" date="2011" name="Stand. Genomic Sci.">
        <title>Complete genome sequence of Parvibaculum lavamentivorans type strain (DS-1(T)).</title>
        <authorList>
            <person name="Schleheck D."/>
            <person name="Weiss M."/>
            <person name="Pitluck S."/>
            <person name="Bruce D."/>
            <person name="Land M.L."/>
            <person name="Han S."/>
            <person name="Saunders E."/>
            <person name="Tapia R."/>
            <person name="Detter C."/>
            <person name="Brettin T."/>
            <person name="Han J."/>
            <person name="Woyke T."/>
            <person name="Goodwin L."/>
            <person name="Pennacchio L."/>
            <person name="Nolan M."/>
            <person name="Cook A.M."/>
            <person name="Kjelleberg S."/>
            <person name="Thomas T."/>
        </authorList>
    </citation>
    <scope>NUCLEOTIDE SEQUENCE [LARGE SCALE GENOMIC DNA]</scope>
    <source>
        <strain evidence="2">DS-1 / DSM 13023 / NCIMB 13966</strain>
    </source>
</reference>
<gene>
    <name evidence="1" type="ordered locus">Plav_2606</name>
</gene>
<evidence type="ECO:0000313" key="1">
    <source>
        <dbReference type="EMBL" id="ABS64214.1"/>
    </source>
</evidence>
<dbReference type="Proteomes" id="UP000006377">
    <property type="component" value="Chromosome"/>
</dbReference>
<sequence>MLKEKWKIAGFVSASFLVLLTAVWSIGRSNETAGWKEDKANWHMSESTDTFTGEYSCYVRDAAARAVLAHYSEGTPKPYYYYIFPAPDSFYTEINYAQSRARRACLLDEQGWRDCNSSHLVDLVQTNVLSVYSSTEDASEVRSEEMQFLSEERLSRRRISLTARITDSIDAGNLTTSFAYRLEARYHTARGERRDQLVDGHELVHDLVRGAEMARECTRRELESRKN</sequence>
<proteinExistence type="predicted"/>